<evidence type="ECO:0000313" key="6">
    <source>
        <dbReference type="Proteomes" id="UP000217944"/>
    </source>
</evidence>
<evidence type="ECO:0000256" key="1">
    <source>
        <dbReference type="ARBA" id="ARBA00001964"/>
    </source>
</evidence>
<evidence type="ECO:0000313" key="5">
    <source>
        <dbReference type="EMBL" id="GAX87444.1"/>
    </source>
</evidence>
<name>A0A292YE87_9BACT</name>
<evidence type="ECO:0000259" key="4">
    <source>
        <dbReference type="Pfam" id="PF00676"/>
    </source>
</evidence>
<accession>A0A292YE87</accession>
<feature type="domain" description="Dehydrogenase E1 component" evidence="4">
    <location>
        <begin position="13"/>
        <end position="306"/>
    </location>
</feature>
<keyword evidence="5" id="KW-0670">Pyruvate</keyword>
<dbReference type="GO" id="GO:0006086">
    <property type="term" value="P:pyruvate decarboxylation to acetyl-CoA"/>
    <property type="evidence" value="ECO:0007669"/>
    <property type="project" value="TreeGrafter"/>
</dbReference>
<dbReference type="InterPro" id="IPR050642">
    <property type="entry name" value="PDH_E1_Alpha_Subunit"/>
</dbReference>
<comment type="caution">
    <text evidence="5">The sequence shown here is derived from an EMBL/GenBank/DDBJ whole genome shotgun (WGS) entry which is preliminary data.</text>
</comment>
<dbReference type="InterPro" id="IPR001017">
    <property type="entry name" value="DH_E1"/>
</dbReference>
<proteinExistence type="predicted"/>
<keyword evidence="6" id="KW-1185">Reference proteome</keyword>
<organism evidence="5 6">
    <name type="scientific">Lebetimonas natsushimae</name>
    <dbReference type="NCBI Taxonomy" id="1936991"/>
    <lineage>
        <taxon>Bacteria</taxon>
        <taxon>Pseudomonadati</taxon>
        <taxon>Campylobacterota</taxon>
        <taxon>Epsilonproteobacteria</taxon>
        <taxon>Nautiliales</taxon>
        <taxon>Nautiliaceae</taxon>
        <taxon>Lebetimonas</taxon>
    </lineage>
</organism>
<dbReference type="EMBL" id="BDME01000001">
    <property type="protein sequence ID" value="GAX87444.1"/>
    <property type="molecule type" value="Genomic_DNA"/>
</dbReference>
<keyword evidence="2 5" id="KW-0560">Oxidoreductase</keyword>
<dbReference type="OrthoDB" id="9766715at2"/>
<dbReference type="EC" id="1.2.4.1" evidence="5"/>
<keyword evidence="3" id="KW-0786">Thiamine pyrophosphate</keyword>
<comment type="cofactor">
    <cofactor evidence="1">
        <name>thiamine diphosphate</name>
        <dbReference type="ChEBI" id="CHEBI:58937"/>
    </cofactor>
</comment>
<dbReference type="Pfam" id="PF00676">
    <property type="entry name" value="E1_dh"/>
    <property type="match status" value="1"/>
</dbReference>
<dbReference type="RefSeq" id="WP_096258581.1">
    <property type="nucleotide sequence ID" value="NZ_BDME01000001.1"/>
</dbReference>
<evidence type="ECO:0000256" key="2">
    <source>
        <dbReference type="ARBA" id="ARBA00023002"/>
    </source>
</evidence>
<gene>
    <name evidence="5" type="ORF">LNAT_P0740</name>
</gene>
<dbReference type="SUPFAM" id="SSF52518">
    <property type="entry name" value="Thiamin diphosphate-binding fold (THDP-binding)"/>
    <property type="match status" value="1"/>
</dbReference>
<dbReference type="CDD" id="cd02000">
    <property type="entry name" value="TPP_E1_PDC_ADC_BCADC"/>
    <property type="match status" value="1"/>
</dbReference>
<dbReference type="InterPro" id="IPR029061">
    <property type="entry name" value="THDP-binding"/>
</dbReference>
<reference evidence="5 6" key="1">
    <citation type="journal article" date="2017" name="Syst. Appl. Microbiol.">
        <title>Lebetimonas natsushimae sp. nov., a novel strictly anaerobic, moderately thermophilic chemoautotroph isolated from a deep-sea hydrothermal vent polychaete nest in the Mid-Okinawa Trough.</title>
        <authorList>
            <person name="Nagata R."/>
            <person name="Takaki Y."/>
            <person name="Tame A."/>
            <person name="Nunoura T."/>
            <person name="Muto H."/>
            <person name="Mino S."/>
            <person name="Sawayama S."/>
            <person name="Takai K."/>
            <person name="Nakagawa S."/>
        </authorList>
    </citation>
    <scope>NUCLEOTIDE SEQUENCE [LARGE SCALE GENOMIC DNA]</scope>
    <source>
        <strain evidence="5 6">HS1857</strain>
    </source>
</reference>
<dbReference type="Gene3D" id="3.40.50.970">
    <property type="match status" value="1"/>
</dbReference>
<dbReference type="AlphaFoldDB" id="A0A292YE87"/>
<evidence type="ECO:0000256" key="3">
    <source>
        <dbReference type="ARBA" id="ARBA00023052"/>
    </source>
</evidence>
<protein>
    <submittedName>
        <fullName evidence="5">Pyruvate dehydrogenase E1 component alpha subunit</fullName>
        <ecNumber evidence="5">1.2.4.1</ecNumber>
    </submittedName>
</protein>
<dbReference type="Proteomes" id="UP000217944">
    <property type="component" value="Unassembled WGS sequence"/>
</dbReference>
<sequence length="323" mass="36322">MKASEVKTFYYLMKLGRRFEEAAKEEYMKGNIAGFLHLDIGQEAVSVGTMQAFDKGDVFTHYREHVLAIARGMDPKVIMAELFGKKTGISKGKGGSMHLFEPNLSFYGGDAIVGGQFPMAVGCAYARKLEGENAGVFAIGGDGATNGGAFFESINLAAAWKLPIIFFIENNYYAIGTRIGWVSPFEELYNKAKNYMPSVRINGMDVFEVYNEVMKAKEYIENGLGPYFIEAETYRFEGHSMSDNGKYRSEEEMEIFKRRDPIENLKNKALKLGIVEKEFFDETDKKIEKEIAEAVEFAANSPEPEIEELHTDVYCKECENVVS</sequence>
<dbReference type="GO" id="GO:0004739">
    <property type="term" value="F:pyruvate dehydrogenase (acetyl-transferring) activity"/>
    <property type="evidence" value="ECO:0007669"/>
    <property type="project" value="UniProtKB-EC"/>
</dbReference>
<dbReference type="PANTHER" id="PTHR11516">
    <property type="entry name" value="PYRUVATE DEHYDROGENASE E1 COMPONENT, ALPHA SUBUNIT BACTERIAL AND ORGANELLAR"/>
    <property type="match status" value="1"/>
</dbReference>
<dbReference type="PANTHER" id="PTHR11516:SF60">
    <property type="entry name" value="PYRUVATE DEHYDROGENASE E1 COMPONENT SUBUNIT ALPHA"/>
    <property type="match status" value="1"/>
</dbReference>